<keyword evidence="4" id="KW-0418">Kinase</keyword>
<dbReference type="GO" id="GO:0005524">
    <property type="term" value="F:ATP binding"/>
    <property type="evidence" value="ECO:0007669"/>
    <property type="project" value="InterPro"/>
</dbReference>
<dbReference type="InterPro" id="IPR053215">
    <property type="entry name" value="TKL_Ser/Thr_kinase"/>
</dbReference>
<evidence type="ECO:0000313" key="5">
    <source>
        <dbReference type="Proteomes" id="UP000014680"/>
    </source>
</evidence>
<organism evidence="4 5">
    <name type="scientific">Entamoeba invadens IP1</name>
    <dbReference type="NCBI Taxonomy" id="370355"/>
    <lineage>
        <taxon>Eukaryota</taxon>
        <taxon>Amoebozoa</taxon>
        <taxon>Evosea</taxon>
        <taxon>Archamoebae</taxon>
        <taxon>Mastigamoebida</taxon>
        <taxon>Entamoebidae</taxon>
        <taxon>Entamoeba</taxon>
    </lineage>
</organism>
<feature type="signal peptide" evidence="2">
    <location>
        <begin position="1"/>
        <end position="19"/>
    </location>
</feature>
<evidence type="ECO:0000256" key="2">
    <source>
        <dbReference type="SAM" id="SignalP"/>
    </source>
</evidence>
<dbReference type="GO" id="GO:0004714">
    <property type="term" value="F:transmembrane receptor protein tyrosine kinase activity"/>
    <property type="evidence" value="ECO:0007669"/>
    <property type="project" value="UniProtKB-EC"/>
</dbReference>
<dbReference type="PROSITE" id="PS00108">
    <property type="entry name" value="PROTEIN_KINASE_ST"/>
    <property type="match status" value="1"/>
</dbReference>
<sequence length="1072" mass="121933">MYIPLLLLVFCYTLGIVTCSPGCQGNCVSDYTCKGTCGDTYDNDNTCLHCTFTDPKDTTKPIYLSSAKTCIKAPNRIQKTSWLPPSNKITELILGNKIAVLLNSKSDIDHSFCYNKNPYRLGKWFKVDMSKITKDQLILSLKKTSECLSDIEVDITNSQENASSGYCLSYTLLNSSYTTRDIQSPKVSPFGVYGTDSFNYYIYISISDICELNLEIEIKEGVGKQFESFKDITQQDVDSLYSDLSSSLDIVFSFKSQGFFGFPICLKDKLFKVILFTVNFTGNFNLALDGRKVNRNHYLTEYNKFTLENGTQKTECVSLWSGERHGFLASDLKNGVLVKISSSPHIRYFALLSEEMNAEMELLVSVICPDNCGENDPNGIRGTCSTIDKKCICKDGFGGDDCHSLCFFNGTWQTNTNYDLCYFGTRNCDQYCHCTSGNVLSNHLCLSAECFAGNIGPNDECYASNEGCMANCRCAITQGFKKSTNGTCANTACGNGKIDKYFDVYSKYIRTESCDNGTHCTPHCICEEGYITNPKDEFSCYKKTLPVREIIGMIVVFGGLTIVTIVIVIVIVRCGMRYRRTDIDVFKQQQPIYHFYIAGSTRVFPSKEAKYKIDPIDLDFGNLNTATTISDTRFEKMEIKNYSKNKYMMVIFHTPNNPKYVFHFEPQVVIIPPRRGSVPMITYMTLNCTTKIRDMKIPYTIWFSKSKSTLTNISEVLKDKDFETWSVDDEQKMSNLRKGVVRQMHHNLTIKTDAASSTFIDMDELNMSEKPIAEGAMGRVYIGSYRSVPVAVKQFRWENLDEEEVSELKKEVTSECEIMSKLRNPFIASYMGSVTYIPQVSMVIQFFVLGSLGEYLTPDKSDFIKMPYKLKVRMLFDTSRGMQFLHENRIMHLDLKPDNLLVNSLDPNSACSIKITDFGTSRFTKKTIKNNEDRGLGTPIYAAPETFKDEYTFAGDVYSFAITSWQVFYQVEPYNELKSVFDIKKHVEEGKRLLVDEKMPKYYSEMVVNCWDQDPSKRPTFDQVSRCFIAINDDVENRSDLDADVSLDKIDSLIATRNQRLRKNLDEIQKDF</sequence>
<dbReference type="PROSITE" id="PS50011">
    <property type="entry name" value="PROTEIN_KINASE_DOM"/>
    <property type="match status" value="1"/>
</dbReference>
<dbReference type="OrthoDB" id="18487at2759"/>
<dbReference type="Pfam" id="PF07714">
    <property type="entry name" value="PK_Tyr_Ser-Thr"/>
    <property type="match status" value="1"/>
</dbReference>
<dbReference type="AlphaFoldDB" id="A0A0A1TV02"/>
<protein>
    <submittedName>
        <fullName evidence="4">Serine-threonine protein kinase, putative</fullName>
        <ecNumber evidence="4">2.7.10.1</ecNumber>
    </submittedName>
</protein>
<dbReference type="KEGG" id="eiv:EIN_211620"/>
<evidence type="ECO:0000313" key="4">
    <source>
        <dbReference type="EMBL" id="ELP84062.1"/>
    </source>
</evidence>
<dbReference type="VEuPathDB" id="AmoebaDB:EIN_211620"/>
<keyword evidence="1" id="KW-0812">Transmembrane</keyword>
<name>A0A0A1TV02_ENTIV</name>
<evidence type="ECO:0000256" key="1">
    <source>
        <dbReference type="SAM" id="Phobius"/>
    </source>
</evidence>
<keyword evidence="4" id="KW-0808">Transferase</keyword>
<evidence type="ECO:0000259" key="3">
    <source>
        <dbReference type="PROSITE" id="PS50011"/>
    </source>
</evidence>
<dbReference type="InterPro" id="IPR000719">
    <property type="entry name" value="Prot_kinase_dom"/>
</dbReference>
<feature type="domain" description="Protein kinase" evidence="3">
    <location>
        <begin position="766"/>
        <end position="1029"/>
    </location>
</feature>
<dbReference type="GeneID" id="14883040"/>
<dbReference type="EC" id="2.7.10.1" evidence="4"/>
<feature type="chain" id="PRO_5001979827" evidence="2">
    <location>
        <begin position="20"/>
        <end position="1072"/>
    </location>
</feature>
<dbReference type="PANTHER" id="PTHR45756:SF1">
    <property type="entry name" value="PROTEIN KINASE DOMAIN CONTAINING PROTEIN"/>
    <property type="match status" value="1"/>
</dbReference>
<dbReference type="InterPro" id="IPR011009">
    <property type="entry name" value="Kinase-like_dom_sf"/>
</dbReference>
<dbReference type="PROSITE" id="PS00022">
    <property type="entry name" value="EGF_1"/>
    <property type="match status" value="1"/>
</dbReference>
<keyword evidence="1" id="KW-1133">Transmembrane helix</keyword>
<keyword evidence="2" id="KW-0732">Signal</keyword>
<dbReference type="InterPro" id="IPR008271">
    <property type="entry name" value="Ser/Thr_kinase_AS"/>
</dbReference>
<dbReference type="Proteomes" id="UP000014680">
    <property type="component" value="Unassembled WGS sequence"/>
</dbReference>
<accession>A0A0A1TV02</accession>
<dbReference type="Gene3D" id="1.10.510.10">
    <property type="entry name" value="Transferase(Phosphotransferase) domain 1"/>
    <property type="match status" value="1"/>
</dbReference>
<proteinExistence type="predicted"/>
<dbReference type="InterPro" id="IPR000742">
    <property type="entry name" value="EGF"/>
</dbReference>
<dbReference type="SUPFAM" id="SSF56112">
    <property type="entry name" value="Protein kinase-like (PK-like)"/>
    <property type="match status" value="1"/>
</dbReference>
<dbReference type="RefSeq" id="XP_004183408.1">
    <property type="nucleotide sequence ID" value="XM_004183360.1"/>
</dbReference>
<dbReference type="EMBL" id="KB207169">
    <property type="protein sequence ID" value="ELP84062.1"/>
    <property type="molecule type" value="Genomic_DNA"/>
</dbReference>
<feature type="transmembrane region" description="Helical" evidence="1">
    <location>
        <begin position="550"/>
        <end position="572"/>
    </location>
</feature>
<keyword evidence="5" id="KW-1185">Reference proteome</keyword>
<keyword evidence="1" id="KW-0472">Membrane</keyword>
<gene>
    <name evidence="4" type="ORF">EIN_211620</name>
</gene>
<reference evidence="4 5" key="1">
    <citation type="submission" date="2012-10" db="EMBL/GenBank/DDBJ databases">
        <authorList>
            <person name="Zafar N."/>
            <person name="Inman J."/>
            <person name="Hall N."/>
            <person name="Lorenzi H."/>
            <person name="Caler E."/>
        </authorList>
    </citation>
    <scope>NUCLEOTIDE SEQUENCE [LARGE SCALE GENOMIC DNA]</scope>
    <source>
        <strain evidence="4 5">IP1</strain>
    </source>
</reference>
<dbReference type="InterPro" id="IPR001245">
    <property type="entry name" value="Ser-Thr/Tyr_kinase_cat_dom"/>
</dbReference>
<dbReference type="SMART" id="SM00220">
    <property type="entry name" value="S_TKc"/>
    <property type="match status" value="1"/>
</dbReference>
<dbReference type="PANTHER" id="PTHR45756">
    <property type="entry name" value="PALMITOYLTRANSFERASE"/>
    <property type="match status" value="1"/>
</dbReference>